<protein>
    <submittedName>
        <fullName evidence="2">Methyltransferase 22 isoform X2</fullName>
    </submittedName>
</protein>
<gene>
    <name evidence="2" type="ORF">C2E21_2965</name>
</gene>
<feature type="region of interest" description="Disordered" evidence="1">
    <location>
        <begin position="201"/>
        <end position="223"/>
    </location>
</feature>
<evidence type="ECO:0000313" key="3">
    <source>
        <dbReference type="Proteomes" id="UP000239899"/>
    </source>
</evidence>
<dbReference type="EMBL" id="LHPG02000005">
    <property type="protein sequence ID" value="PRW58350.1"/>
    <property type="molecule type" value="Genomic_DNA"/>
</dbReference>
<feature type="compositionally biased region" description="Low complexity" evidence="1">
    <location>
        <begin position="201"/>
        <end position="211"/>
    </location>
</feature>
<dbReference type="Gene3D" id="3.40.50.150">
    <property type="entry name" value="Vaccinia Virus protein VP39"/>
    <property type="match status" value="1"/>
</dbReference>
<organism evidence="2 3">
    <name type="scientific">Chlorella sorokiniana</name>
    <name type="common">Freshwater green alga</name>
    <dbReference type="NCBI Taxonomy" id="3076"/>
    <lineage>
        <taxon>Eukaryota</taxon>
        <taxon>Viridiplantae</taxon>
        <taxon>Chlorophyta</taxon>
        <taxon>core chlorophytes</taxon>
        <taxon>Trebouxiophyceae</taxon>
        <taxon>Chlorellales</taxon>
        <taxon>Chlorellaceae</taxon>
        <taxon>Chlorella clade</taxon>
        <taxon>Chlorella</taxon>
    </lineage>
</organism>
<dbReference type="InterPro" id="IPR038899">
    <property type="entry name" value="METTL22"/>
</dbReference>
<feature type="region of interest" description="Disordered" evidence="1">
    <location>
        <begin position="1"/>
        <end position="30"/>
    </location>
</feature>
<dbReference type="OrthoDB" id="46564at2759"/>
<feature type="compositionally biased region" description="Low complexity" evidence="1">
    <location>
        <begin position="164"/>
        <end position="173"/>
    </location>
</feature>
<comment type="caution">
    <text evidence="2">The sequence shown here is derived from an EMBL/GenBank/DDBJ whole genome shotgun (WGS) entry which is preliminary data.</text>
</comment>
<feature type="region of interest" description="Disordered" evidence="1">
    <location>
        <begin position="150"/>
        <end position="174"/>
    </location>
</feature>
<reference evidence="2 3" key="1">
    <citation type="journal article" date="2018" name="Plant J.">
        <title>Genome sequences of Chlorella sorokiniana UTEX 1602 and Micractinium conductrix SAG 241.80: implications to maltose excretion by a green alga.</title>
        <authorList>
            <person name="Arriola M.B."/>
            <person name="Velmurugan N."/>
            <person name="Zhang Y."/>
            <person name="Plunkett M.H."/>
            <person name="Hondzo H."/>
            <person name="Barney B.M."/>
        </authorList>
    </citation>
    <scope>NUCLEOTIDE SEQUENCE [LARGE SCALE GENOMIC DNA]</scope>
    <source>
        <strain evidence="3">UTEX 1602</strain>
    </source>
</reference>
<sequence>MHVEIDTDGDLVLARRPARNSPPPLPQRPAREEELVLSEVHMESLQPAAGCSTATTFTDAGGQPVVAVQHSMATPLRSVGLQVWRGALLLADLLLHRGAAAFGGATALELGAGSGLAGLVLSRFASGVYLTDTGAEVLANCQANADRHLQQHRQHKPPGRSNTADAVAAAAAASEQASPPRVLVRQLDWLHPPDWLLEGSAALGRDSSSGSGSSGGGAQHSMQQELQRLGTAGMDRFAWQPEDAAALQQLDYLLAADSVYDDVLTEAFMRSAVLLMRYARRHSGRSPRLLVGLERRICFTMTDQAVRAPAYDYWRTLFEAVDGPVEGSLPAGSRAAVAAELEEAAPGAAAAAAPSPGRSGTVAQQGGSTQQAAFPLVGWRIDLASVPQALHPFERGEYLELWELELKA</sequence>
<proteinExistence type="predicted"/>
<dbReference type="GO" id="GO:0005634">
    <property type="term" value="C:nucleus"/>
    <property type="evidence" value="ECO:0007669"/>
    <property type="project" value="TreeGrafter"/>
</dbReference>
<dbReference type="InterPro" id="IPR029063">
    <property type="entry name" value="SAM-dependent_MTases_sf"/>
</dbReference>
<keyword evidence="3" id="KW-1185">Reference proteome</keyword>
<dbReference type="Proteomes" id="UP000239899">
    <property type="component" value="Unassembled WGS sequence"/>
</dbReference>
<dbReference type="PANTHER" id="PTHR23108">
    <property type="entry name" value="METHYLTRANSFERASE-RELATED"/>
    <property type="match status" value="1"/>
</dbReference>
<dbReference type="STRING" id="3076.A0A2P6TWB0"/>
<dbReference type="GO" id="GO:0032259">
    <property type="term" value="P:methylation"/>
    <property type="evidence" value="ECO:0007669"/>
    <property type="project" value="UniProtKB-KW"/>
</dbReference>
<dbReference type="AlphaFoldDB" id="A0A2P6TWB0"/>
<dbReference type="SUPFAM" id="SSF53335">
    <property type="entry name" value="S-adenosyl-L-methionine-dependent methyltransferases"/>
    <property type="match status" value="1"/>
</dbReference>
<name>A0A2P6TWB0_CHLSO</name>
<keyword evidence="2" id="KW-0808">Transferase</keyword>
<accession>A0A2P6TWB0</accession>
<keyword evidence="2" id="KW-0489">Methyltransferase</keyword>
<evidence type="ECO:0000313" key="2">
    <source>
        <dbReference type="EMBL" id="PRW58350.1"/>
    </source>
</evidence>
<dbReference type="InterPro" id="IPR019410">
    <property type="entry name" value="Methyltransf_16"/>
</dbReference>
<evidence type="ECO:0000256" key="1">
    <source>
        <dbReference type="SAM" id="MobiDB-lite"/>
    </source>
</evidence>
<dbReference type="PANTHER" id="PTHR23108:SF0">
    <property type="entry name" value="METHYLTRANSFERASE-LIKE PROTEIN 22"/>
    <property type="match status" value="1"/>
</dbReference>
<dbReference type="Pfam" id="PF10294">
    <property type="entry name" value="Methyltransf_16"/>
    <property type="match status" value="1"/>
</dbReference>
<dbReference type="GO" id="GO:0008276">
    <property type="term" value="F:protein methyltransferase activity"/>
    <property type="evidence" value="ECO:0007669"/>
    <property type="project" value="InterPro"/>
</dbReference>
<feature type="region of interest" description="Disordered" evidence="1">
    <location>
        <begin position="348"/>
        <end position="367"/>
    </location>
</feature>